<evidence type="ECO:0000313" key="6">
    <source>
        <dbReference type="Proteomes" id="UP000235786"/>
    </source>
</evidence>
<dbReference type="OrthoDB" id="7464126at2759"/>
<organism evidence="5 6">
    <name type="scientific">Hyaloscypha variabilis (strain UAMH 11265 / GT02V1 / F)</name>
    <name type="common">Meliniomyces variabilis</name>
    <dbReference type="NCBI Taxonomy" id="1149755"/>
    <lineage>
        <taxon>Eukaryota</taxon>
        <taxon>Fungi</taxon>
        <taxon>Dikarya</taxon>
        <taxon>Ascomycota</taxon>
        <taxon>Pezizomycotina</taxon>
        <taxon>Leotiomycetes</taxon>
        <taxon>Helotiales</taxon>
        <taxon>Hyaloscyphaceae</taxon>
        <taxon>Hyaloscypha</taxon>
        <taxon>Hyaloscypha variabilis</taxon>
    </lineage>
</organism>
<feature type="non-terminal residue" evidence="5">
    <location>
        <position position="1121"/>
    </location>
</feature>
<feature type="compositionally biased region" description="Basic residues" evidence="2">
    <location>
        <begin position="7"/>
        <end position="17"/>
    </location>
</feature>
<dbReference type="SUPFAM" id="SSF52540">
    <property type="entry name" value="P-loop containing nucleoside triphosphate hydrolases"/>
    <property type="match status" value="1"/>
</dbReference>
<dbReference type="InterPro" id="IPR056125">
    <property type="entry name" value="DUF7708"/>
</dbReference>
<dbReference type="STRING" id="1149755.A0A2J6QS56"/>
<keyword evidence="6" id="KW-1185">Reference proteome</keyword>
<dbReference type="Gene3D" id="3.40.50.300">
    <property type="entry name" value="P-loop containing nucleotide triphosphate hydrolases"/>
    <property type="match status" value="1"/>
</dbReference>
<feature type="compositionally biased region" description="Polar residues" evidence="2">
    <location>
        <begin position="27"/>
        <end position="38"/>
    </location>
</feature>
<dbReference type="Proteomes" id="UP000235786">
    <property type="component" value="Unassembled WGS sequence"/>
</dbReference>
<feature type="compositionally biased region" description="Polar residues" evidence="2">
    <location>
        <begin position="115"/>
        <end position="130"/>
    </location>
</feature>
<dbReference type="AlphaFoldDB" id="A0A2J6QS56"/>
<dbReference type="SMART" id="SM00248">
    <property type="entry name" value="ANK"/>
    <property type="match status" value="3"/>
</dbReference>
<evidence type="ECO:0000256" key="2">
    <source>
        <dbReference type="SAM" id="MobiDB-lite"/>
    </source>
</evidence>
<dbReference type="InterPro" id="IPR036770">
    <property type="entry name" value="Ankyrin_rpt-contain_sf"/>
</dbReference>
<evidence type="ECO:0000256" key="1">
    <source>
        <dbReference type="ARBA" id="ARBA00022737"/>
    </source>
</evidence>
<feature type="compositionally biased region" description="Polar residues" evidence="2">
    <location>
        <begin position="49"/>
        <end position="59"/>
    </location>
</feature>
<feature type="region of interest" description="Disordered" evidence="2">
    <location>
        <begin position="1"/>
        <end position="133"/>
    </location>
</feature>
<dbReference type="Pfam" id="PF12796">
    <property type="entry name" value="Ank_2"/>
    <property type="match status" value="1"/>
</dbReference>
<dbReference type="PANTHER" id="PTHR10039">
    <property type="entry name" value="AMELOGENIN"/>
    <property type="match status" value="1"/>
</dbReference>
<dbReference type="InterPro" id="IPR002110">
    <property type="entry name" value="Ankyrin_rpt"/>
</dbReference>
<sequence>MADVPVRARKRDKFKRRLGLDKPASYQAPTQSPNSGTSRIAALPKDVRASTTTASNDVGSSVEVLDPSASRIATPETQALAQDRSLDPAGAATSSSANTSNNLPSSPATLESAHLRNSSPTAIPSSTNKPQPRDLWADALQKLSSEDREVIEGLRLGSTIQKPVSESISELLTLTTNVQDECKARSYKIRFRGNEIILRDVVGKTIFWLNKFKEVGDIAVNFDPIHASLPWAGVRFLLQAAIAEHDQMGDLVIATEKCSFLISRGAIYERLYLPGVIADDAVANLHDVLIQLYAEALRILALCHRMFVKNTAKRAVHAIFQPGHVSELLDKCEKLEMQVEYEAHNCERARSQDADEKSKRLLEILKEPILRTDQNVLSLLEKVDEKERLDMLDWTSKVLYGLNHQTVKEKRTTNTCEWLLDHSQYQEWQDTSASMILWLCGNAGTGKTFLTSKVIDEVQTCLDSKSNQEGFAFFYCNRNEAERREPLSMLRAFVRQLSTTRSEKHSIQKRLKNFYSDRRLMASELTMEDCKGLLLELVNIYPRTTLIIDALDECEKHKRLELIVALDYVLAQASNPVKIFISSRPDGDIKERLKDRANIEIDATKNQDDVSRFVNAEIVKHRRWKNMPPRLQARIVETLQEQSQGMFQWAYLQIKQLLDLNRPIEIERRLGKLPEDLKQAYDEIYNGMGEHEKEIADRAFQWIMCARHPLTTVELLPAICQDGNSDTLLPLDGLDEDILLEYCHNLLVIDPVRQVWIPSHLSVIEYLEKHLWSQAEANFLVLKVSLLVLHNTMFYNREESWAMKEEDSTREETVHELQTSREPNLEDYPHGSSDCSSPAVRIAIYDPLFTHEFRALSYYVRHNWMLHAQKSVVTDSSDRLFTLLNLFLGQPNNSSATYRCWLNMTVKDKPDYGSAIRDKGLTPIDLLRLVQDPEVSDCSVAGFAYCAFDFARILPNWHAFNWIGDERTAKRKSYLELAVSFGATHTCMELVKHGAEVNEQTGSNYGSAVAAAAGEGWQEIVEFLVKEAGADVNMQGGNCGSALAAAVRSNEQEIVDFLVEKGGAEVNMQLQYGGYGSVLACAAYWGRREMFEYLVKEGGAEVNLQLQYGDYGSALAAAACW</sequence>
<feature type="domain" description="Nephrocystin 3-like N-terminal" evidence="4">
    <location>
        <begin position="414"/>
        <end position="584"/>
    </location>
</feature>
<protein>
    <submittedName>
        <fullName evidence="5">Uncharacterized protein</fullName>
    </submittedName>
</protein>
<dbReference type="Pfam" id="PF24809">
    <property type="entry name" value="DUF7708"/>
    <property type="match status" value="1"/>
</dbReference>
<gene>
    <name evidence="5" type="ORF">L207DRAFT_642687</name>
</gene>
<dbReference type="Pfam" id="PF24883">
    <property type="entry name" value="NPHP3_N"/>
    <property type="match status" value="1"/>
</dbReference>
<keyword evidence="1" id="KW-0677">Repeat</keyword>
<accession>A0A2J6QS56</accession>
<reference evidence="5 6" key="1">
    <citation type="submission" date="2016-04" db="EMBL/GenBank/DDBJ databases">
        <title>A degradative enzymes factory behind the ericoid mycorrhizal symbiosis.</title>
        <authorList>
            <consortium name="DOE Joint Genome Institute"/>
            <person name="Martino E."/>
            <person name="Morin E."/>
            <person name="Grelet G."/>
            <person name="Kuo A."/>
            <person name="Kohler A."/>
            <person name="Daghino S."/>
            <person name="Barry K."/>
            <person name="Choi C."/>
            <person name="Cichocki N."/>
            <person name="Clum A."/>
            <person name="Copeland A."/>
            <person name="Hainaut M."/>
            <person name="Haridas S."/>
            <person name="Labutti K."/>
            <person name="Lindquist E."/>
            <person name="Lipzen A."/>
            <person name="Khouja H.-R."/>
            <person name="Murat C."/>
            <person name="Ohm R."/>
            <person name="Olson A."/>
            <person name="Spatafora J."/>
            <person name="Veneault-Fourrey C."/>
            <person name="Henrissat B."/>
            <person name="Grigoriev I."/>
            <person name="Martin F."/>
            <person name="Perotto S."/>
        </authorList>
    </citation>
    <scope>NUCLEOTIDE SEQUENCE [LARGE SCALE GENOMIC DNA]</scope>
    <source>
        <strain evidence="5 6">F</strain>
    </source>
</reference>
<dbReference type="Gene3D" id="1.25.40.20">
    <property type="entry name" value="Ankyrin repeat-containing domain"/>
    <property type="match status" value="1"/>
</dbReference>
<dbReference type="InterPro" id="IPR027417">
    <property type="entry name" value="P-loop_NTPase"/>
</dbReference>
<evidence type="ECO:0000313" key="5">
    <source>
        <dbReference type="EMBL" id="PMD29095.1"/>
    </source>
</evidence>
<evidence type="ECO:0000259" key="4">
    <source>
        <dbReference type="Pfam" id="PF24883"/>
    </source>
</evidence>
<dbReference type="PANTHER" id="PTHR10039:SF15">
    <property type="entry name" value="NACHT DOMAIN-CONTAINING PROTEIN"/>
    <property type="match status" value="1"/>
</dbReference>
<dbReference type="EMBL" id="KZ613978">
    <property type="protein sequence ID" value="PMD29095.1"/>
    <property type="molecule type" value="Genomic_DNA"/>
</dbReference>
<feature type="compositionally biased region" description="Low complexity" evidence="2">
    <location>
        <begin position="88"/>
        <end position="109"/>
    </location>
</feature>
<name>A0A2J6QS56_HYAVF</name>
<feature type="domain" description="DUF7708" evidence="3">
    <location>
        <begin position="210"/>
        <end position="341"/>
    </location>
</feature>
<dbReference type="InterPro" id="IPR056884">
    <property type="entry name" value="NPHP3-like_N"/>
</dbReference>
<evidence type="ECO:0000259" key="3">
    <source>
        <dbReference type="Pfam" id="PF24809"/>
    </source>
</evidence>
<dbReference type="SUPFAM" id="SSF48403">
    <property type="entry name" value="Ankyrin repeat"/>
    <property type="match status" value="1"/>
</dbReference>
<proteinExistence type="predicted"/>